<accession>A0A7J4XJ91</accession>
<dbReference type="Proteomes" id="UP000422221">
    <property type="component" value="Unassembled WGS sequence"/>
</dbReference>
<dbReference type="EMBL" id="VWMK01000009">
    <property type="protein sequence ID" value="KAA3765545.1"/>
    <property type="molecule type" value="Genomic_DNA"/>
</dbReference>
<dbReference type="GeneID" id="93117089"/>
<protein>
    <submittedName>
        <fullName evidence="1">Glycosyltransferase</fullName>
    </submittedName>
</protein>
<dbReference type="GO" id="GO:0016740">
    <property type="term" value="F:transferase activity"/>
    <property type="evidence" value="ECO:0007669"/>
    <property type="project" value="UniProtKB-KW"/>
</dbReference>
<evidence type="ECO:0000313" key="2">
    <source>
        <dbReference type="Proteomes" id="UP000422221"/>
    </source>
</evidence>
<proteinExistence type="predicted"/>
<name>A0A7J4XJ91_9BACE</name>
<comment type="caution">
    <text evidence="1">The sequence shown here is derived from an EMBL/GenBank/DDBJ whole genome shotgun (WGS) entry which is preliminary data.</text>
</comment>
<gene>
    <name evidence="1" type="ORF">F3F73_11010</name>
</gene>
<dbReference type="AlphaFoldDB" id="A0A7J4XJ91"/>
<keyword evidence="1" id="KW-0808">Transferase</keyword>
<sequence>MKLLFLIFHGFDEANGISKKIRYQTKALRECGADVRMCYYQITDDGNRRWMVNDEVIADLGSGKMAKAKKRFFFRPICEYAQREGIELVYIRSFHNANPFTINLIKELKRQVRHVVMEIPTYPYDQEYASTGMKLKLYIDRLFRKKLAKQLDAIVTFSAAKTIFGIPAIRISNGIDFDAVPLKQHMNDTSDELHLIGVAEVHYWHGFDRLVRGLAAYYDRGRSYKVYFHIVGELTGERERKEILPLIREHGLEPYVILHGARHGLELDELFEHADFGIGSLGRHRSGITHIKTLKNREYAARGLAFAYSETDEDFDDKAYVMKIPADETAVDIDGIVAFCRSLPMTGREIRDSIGNLSWKCQMQKVLCEVVPCTKTPALPVPPQNIRKI</sequence>
<organism evidence="1 2">
    <name type="scientific">Bacteroides salyersiae</name>
    <dbReference type="NCBI Taxonomy" id="291644"/>
    <lineage>
        <taxon>Bacteria</taxon>
        <taxon>Pseudomonadati</taxon>
        <taxon>Bacteroidota</taxon>
        <taxon>Bacteroidia</taxon>
        <taxon>Bacteroidales</taxon>
        <taxon>Bacteroidaceae</taxon>
        <taxon>Bacteroides</taxon>
    </lineage>
</organism>
<evidence type="ECO:0000313" key="1">
    <source>
        <dbReference type="EMBL" id="KAA3765545.1"/>
    </source>
</evidence>
<dbReference type="RefSeq" id="WP_005932237.1">
    <property type="nucleotide sequence ID" value="NZ_CABKSE010000002.1"/>
</dbReference>
<dbReference type="Gene3D" id="3.40.50.2000">
    <property type="entry name" value="Glycogen Phosphorylase B"/>
    <property type="match status" value="2"/>
</dbReference>
<dbReference type="SUPFAM" id="SSF53756">
    <property type="entry name" value="UDP-Glycosyltransferase/glycogen phosphorylase"/>
    <property type="match status" value="1"/>
</dbReference>
<reference evidence="1 2" key="1">
    <citation type="journal article" date="2019" name="Nat. Med.">
        <title>A library of human gut bacterial isolates paired with longitudinal multiomics data enables mechanistic microbiome research.</title>
        <authorList>
            <person name="Poyet M."/>
            <person name="Groussin M."/>
            <person name="Gibbons S.M."/>
            <person name="Avila-Pacheco J."/>
            <person name="Jiang X."/>
            <person name="Kearney S.M."/>
            <person name="Perrotta A.R."/>
            <person name="Berdy B."/>
            <person name="Zhao S."/>
            <person name="Lieberman T.D."/>
            <person name="Swanson P.K."/>
            <person name="Smith M."/>
            <person name="Roesemann S."/>
            <person name="Alexander J.E."/>
            <person name="Rich S.A."/>
            <person name="Livny J."/>
            <person name="Vlamakis H."/>
            <person name="Clish C."/>
            <person name="Bullock K."/>
            <person name="Deik A."/>
            <person name="Scott J."/>
            <person name="Pierce K.A."/>
            <person name="Xavier R.J."/>
            <person name="Alm E.J."/>
        </authorList>
    </citation>
    <scope>NUCLEOTIDE SEQUENCE [LARGE SCALE GENOMIC DNA]</scope>
    <source>
        <strain evidence="1 2">BIOML-A10</strain>
    </source>
</reference>